<sequence length="111" mass="12546">MDVQYVLIDWSIGASVEEQPLWHLSVRSSTFLANSTSPAHANRQASKHPNPSPSLSRTNYHTVHMLRYKESSYIISYYLLLPALMFKSPILIPTTSYPAQTKPLNHTTMAT</sequence>
<dbReference type="Proteomes" id="UP000002668">
    <property type="component" value="Genome"/>
</dbReference>
<dbReference type="HOGENOM" id="CLU_2158883_0_0_1"/>
<accession>E5R5E4</accession>
<evidence type="ECO:0000256" key="1">
    <source>
        <dbReference type="SAM" id="MobiDB-lite"/>
    </source>
</evidence>
<dbReference type="EMBL" id="FP929083">
    <property type="protein sequence ID" value="CBX92114.1"/>
    <property type="molecule type" value="Genomic_DNA"/>
</dbReference>
<proteinExistence type="predicted"/>
<evidence type="ECO:0000313" key="3">
    <source>
        <dbReference type="Proteomes" id="UP000002668"/>
    </source>
</evidence>
<evidence type="ECO:0000313" key="2">
    <source>
        <dbReference type="EMBL" id="CBX92114.1"/>
    </source>
</evidence>
<gene>
    <name evidence="2" type="ORF">LEMA_P048200.1</name>
</gene>
<dbReference type="InParanoid" id="E5R5E4"/>
<keyword evidence="3" id="KW-1185">Reference proteome</keyword>
<dbReference type="AlphaFoldDB" id="E5R5E4"/>
<name>E5R5E4_LEPMJ</name>
<dbReference type="VEuPathDB" id="FungiDB:LEMA_P048200.1"/>
<protein>
    <submittedName>
        <fullName evidence="2">Predicted protein</fullName>
    </submittedName>
</protein>
<organism evidence="3">
    <name type="scientific">Leptosphaeria maculans (strain JN3 / isolate v23.1.3 / race Av1-4-5-6-7-8)</name>
    <name type="common">Blackleg fungus</name>
    <name type="synonym">Phoma lingam</name>
    <dbReference type="NCBI Taxonomy" id="985895"/>
    <lineage>
        <taxon>Eukaryota</taxon>
        <taxon>Fungi</taxon>
        <taxon>Dikarya</taxon>
        <taxon>Ascomycota</taxon>
        <taxon>Pezizomycotina</taxon>
        <taxon>Dothideomycetes</taxon>
        <taxon>Pleosporomycetidae</taxon>
        <taxon>Pleosporales</taxon>
        <taxon>Pleosporineae</taxon>
        <taxon>Leptosphaeriaceae</taxon>
        <taxon>Plenodomus</taxon>
        <taxon>Plenodomus lingam/Leptosphaeria maculans species complex</taxon>
    </lineage>
</organism>
<reference evidence="3" key="1">
    <citation type="journal article" date="2011" name="Nat. Commun.">
        <title>Effector diversification within compartments of the Leptosphaeria maculans genome affected by Repeat-Induced Point mutations.</title>
        <authorList>
            <person name="Rouxel T."/>
            <person name="Grandaubert J."/>
            <person name="Hane J.K."/>
            <person name="Hoede C."/>
            <person name="van de Wouw A.P."/>
            <person name="Couloux A."/>
            <person name="Dominguez V."/>
            <person name="Anthouard V."/>
            <person name="Bally P."/>
            <person name="Bourras S."/>
            <person name="Cozijnsen A.J."/>
            <person name="Ciuffetti L.M."/>
            <person name="Degrave A."/>
            <person name="Dilmaghani A."/>
            <person name="Duret L."/>
            <person name="Fudal I."/>
            <person name="Goodwin S.B."/>
            <person name="Gout L."/>
            <person name="Glaser N."/>
            <person name="Linglin J."/>
            <person name="Kema G.H.J."/>
            <person name="Lapalu N."/>
            <person name="Lawrence C.B."/>
            <person name="May K."/>
            <person name="Meyer M."/>
            <person name="Ollivier B."/>
            <person name="Poulain J."/>
            <person name="Schoch C.L."/>
            <person name="Simon A."/>
            <person name="Spatafora J.W."/>
            <person name="Stachowiak A."/>
            <person name="Turgeon B.G."/>
            <person name="Tyler B.M."/>
            <person name="Vincent D."/>
            <person name="Weissenbach J."/>
            <person name="Amselem J."/>
            <person name="Quesneville H."/>
            <person name="Oliver R.P."/>
            <person name="Wincker P."/>
            <person name="Balesdent M.-H."/>
            <person name="Howlett B.J."/>
        </authorList>
    </citation>
    <scope>NUCLEOTIDE SEQUENCE [LARGE SCALE GENOMIC DNA]</scope>
    <source>
        <strain evidence="3">JN3 / isolate v23.1.3 / race Av1-4-5-6-7-8</strain>
    </source>
</reference>
<feature type="region of interest" description="Disordered" evidence="1">
    <location>
        <begin position="35"/>
        <end position="56"/>
    </location>
</feature>